<gene>
    <name evidence="3" type="ORF">METZ01_LOCUS481263</name>
</gene>
<dbReference type="EMBL" id="UINC01206675">
    <property type="protein sequence ID" value="SVE28409.1"/>
    <property type="molecule type" value="Genomic_DNA"/>
</dbReference>
<feature type="compositionally biased region" description="Low complexity" evidence="1">
    <location>
        <begin position="106"/>
        <end position="117"/>
    </location>
</feature>
<evidence type="ECO:0000313" key="3">
    <source>
        <dbReference type="EMBL" id="SVE28409.1"/>
    </source>
</evidence>
<sequence>MAKVKNRRFTRFGVVVSLFTLAVFGLFSLGIVWLRMEISENASTCGLLEDAREKVNRRLRALRGQRSASMRPTRLAALVKGRLSMPPVSNQFYITEGEMKKRLSSDDSSITSPRSRTLAGNFVQ</sequence>
<evidence type="ECO:0000256" key="1">
    <source>
        <dbReference type="SAM" id="MobiDB-lite"/>
    </source>
</evidence>
<feature type="transmembrane region" description="Helical" evidence="2">
    <location>
        <begin position="12"/>
        <end position="34"/>
    </location>
</feature>
<keyword evidence="2" id="KW-0472">Membrane</keyword>
<evidence type="ECO:0000256" key="2">
    <source>
        <dbReference type="SAM" id="Phobius"/>
    </source>
</evidence>
<feature type="region of interest" description="Disordered" evidence="1">
    <location>
        <begin position="100"/>
        <end position="124"/>
    </location>
</feature>
<protein>
    <submittedName>
        <fullName evidence="3">Uncharacterized protein</fullName>
    </submittedName>
</protein>
<name>A0A383C8P5_9ZZZZ</name>
<organism evidence="3">
    <name type="scientific">marine metagenome</name>
    <dbReference type="NCBI Taxonomy" id="408172"/>
    <lineage>
        <taxon>unclassified sequences</taxon>
        <taxon>metagenomes</taxon>
        <taxon>ecological metagenomes</taxon>
    </lineage>
</organism>
<keyword evidence="2" id="KW-1133">Transmembrane helix</keyword>
<keyword evidence="2" id="KW-0812">Transmembrane</keyword>
<proteinExistence type="predicted"/>
<accession>A0A383C8P5</accession>
<reference evidence="3" key="1">
    <citation type="submission" date="2018-05" db="EMBL/GenBank/DDBJ databases">
        <authorList>
            <person name="Lanie J.A."/>
            <person name="Ng W.-L."/>
            <person name="Kazmierczak K.M."/>
            <person name="Andrzejewski T.M."/>
            <person name="Davidsen T.M."/>
            <person name="Wayne K.J."/>
            <person name="Tettelin H."/>
            <person name="Glass J.I."/>
            <person name="Rusch D."/>
            <person name="Podicherti R."/>
            <person name="Tsui H.-C.T."/>
            <person name="Winkler M.E."/>
        </authorList>
    </citation>
    <scope>NUCLEOTIDE SEQUENCE</scope>
</reference>
<dbReference type="AlphaFoldDB" id="A0A383C8P5"/>